<feature type="region of interest" description="Disordered" evidence="5">
    <location>
        <begin position="334"/>
        <end position="358"/>
    </location>
</feature>
<keyword evidence="3 4" id="KW-0067">ATP-binding</keyword>
<dbReference type="PANTHER" id="PTHR43585">
    <property type="entry name" value="FUMIPYRROLE BIOSYNTHESIS PROTEIN C"/>
    <property type="match status" value="1"/>
</dbReference>
<keyword evidence="1" id="KW-0436">Ligase</keyword>
<dbReference type="RefSeq" id="WP_095414041.1">
    <property type="nucleotide sequence ID" value="NZ_CP018477.1"/>
</dbReference>
<dbReference type="Proteomes" id="UP000215086">
    <property type="component" value="Chromosome"/>
</dbReference>
<keyword evidence="8" id="KW-1185">Reference proteome</keyword>
<evidence type="ECO:0000313" key="8">
    <source>
        <dbReference type="Proteomes" id="UP000215086"/>
    </source>
</evidence>
<dbReference type="InterPro" id="IPR048764">
    <property type="entry name" value="PylC_N"/>
</dbReference>
<dbReference type="Pfam" id="PF02655">
    <property type="entry name" value="ATP-grasp_3"/>
    <property type="match status" value="1"/>
</dbReference>
<dbReference type="InterPro" id="IPR003806">
    <property type="entry name" value="ATP-grasp_PylC-type"/>
</dbReference>
<dbReference type="PANTHER" id="PTHR43585:SF2">
    <property type="entry name" value="ATP-GRASP ENZYME FSQD"/>
    <property type="match status" value="1"/>
</dbReference>
<dbReference type="SUPFAM" id="SSF56059">
    <property type="entry name" value="Glutathione synthetase ATP-binding domain-like"/>
    <property type="match status" value="1"/>
</dbReference>
<reference evidence="7 8" key="1">
    <citation type="journal article" name="Front. Microbiol.">
        <title>Sugar Metabolism of the First Thermophilic Planctomycete Thermogutta terrifontis: Comparative Genomic and Transcriptomic Approaches.</title>
        <authorList>
            <person name="Elcheninov A.G."/>
            <person name="Menzel P."/>
            <person name="Gudbergsdottir S.R."/>
            <person name="Slesarev A.I."/>
            <person name="Kadnikov V.V."/>
            <person name="Krogh A."/>
            <person name="Bonch-Osmolovskaya E.A."/>
            <person name="Peng X."/>
            <person name="Kublanov I.V."/>
        </authorList>
    </citation>
    <scope>NUCLEOTIDE SEQUENCE [LARGE SCALE GENOMIC DNA]</scope>
    <source>
        <strain evidence="7 8">R1</strain>
    </source>
</reference>
<evidence type="ECO:0000256" key="3">
    <source>
        <dbReference type="ARBA" id="ARBA00022840"/>
    </source>
</evidence>
<dbReference type="OrthoDB" id="5420347at2"/>
<evidence type="ECO:0000256" key="2">
    <source>
        <dbReference type="ARBA" id="ARBA00022741"/>
    </source>
</evidence>
<dbReference type="Gene3D" id="3.30.1490.20">
    <property type="entry name" value="ATP-grasp fold, A domain"/>
    <property type="match status" value="1"/>
</dbReference>
<dbReference type="GO" id="GO:0046872">
    <property type="term" value="F:metal ion binding"/>
    <property type="evidence" value="ECO:0007669"/>
    <property type="project" value="InterPro"/>
</dbReference>
<dbReference type="GO" id="GO:0016874">
    <property type="term" value="F:ligase activity"/>
    <property type="evidence" value="ECO:0007669"/>
    <property type="project" value="UniProtKB-KW"/>
</dbReference>
<accession>A0A286RBW0</accession>
<dbReference type="InterPro" id="IPR011761">
    <property type="entry name" value="ATP-grasp"/>
</dbReference>
<evidence type="ECO:0000256" key="1">
    <source>
        <dbReference type="ARBA" id="ARBA00022598"/>
    </source>
</evidence>
<proteinExistence type="predicted"/>
<dbReference type="PROSITE" id="PS50975">
    <property type="entry name" value="ATP_GRASP"/>
    <property type="match status" value="1"/>
</dbReference>
<name>A0A286RBW0_9BACT</name>
<keyword evidence="2 4" id="KW-0547">Nucleotide-binding</keyword>
<sequence>MRHVLRHNVLVTCGGKWVGHILQLREAMHEIPEFRTARIYVADREAITPAGAFADGAFQVPPIADPSYPRILLELCRRHEIGVVIPIIDIDVLALAPYREHFAEIGVALITPPVHVAELCFDKLRFGEWAMRRGIPVPRVFQPIDLDQAPFPLFAKRARGFGSIGARLCHNREEARQVLADPAMFLEEFISGTEYSVDGYINRAGHLIVRVVRIREKVVGGEAFRSCTVRNEAVAGVADRVLAALAHEGHRGPVNVQIIAGEKTAVIDVNPRLGSAVVLSNQATGGRLLRSLLLESLGQTAQGNPDDYIADLHLWRFLGDLFYHGNEIIKTCPAATARTPSPSEVPRGNDSDSDAVQGLSHGHTAELVFRPHWFRQLCREPQSDQLSRNRPS</sequence>
<dbReference type="AlphaFoldDB" id="A0A286RBW0"/>
<organism evidence="7 8">
    <name type="scientific">Thermogutta terrifontis</name>
    <dbReference type="NCBI Taxonomy" id="1331910"/>
    <lineage>
        <taxon>Bacteria</taxon>
        <taxon>Pseudomonadati</taxon>
        <taxon>Planctomycetota</taxon>
        <taxon>Planctomycetia</taxon>
        <taxon>Pirellulales</taxon>
        <taxon>Thermoguttaceae</taxon>
        <taxon>Thermogutta</taxon>
    </lineage>
</organism>
<evidence type="ECO:0000313" key="7">
    <source>
        <dbReference type="EMBL" id="ASV73438.1"/>
    </source>
</evidence>
<dbReference type="InterPro" id="IPR013815">
    <property type="entry name" value="ATP_grasp_subdomain_1"/>
</dbReference>
<evidence type="ECO:0000259" key="6">
    <source>
        <dbReference type="PROSITE" id="PS50975"/>
    </source>
</evidence>
<dbReference type="Pfam" id="PF21360">
    <property type="entry name" value="PylC-like_N"/>
    <property type="match status" value="1"/>
</dbReference>
<dbReference type="Gene3D" id="3.40.50.20">
    <property type="match status" value="1"/>
</dbReference>
<evidence type="ECO:0000256" key="4">
    <source>
        <dbReference type="PROSITE-ProRule" id="PRU00409"/>
    </source>
</evidence>
<dbReference type="GO" id="GO:0005524">
    <property type="term" value="F:ATP binding"/>
    <property type="evidence" value="ECO:0007669"/>
    <property type="project" value="UniProtKB-UniRule"/>
</dbReference>
<evidence type="ECO:0000256" key="5">
    <source>
        <dbReference type="SAM" id="MobiDB-lite"/>
    </source>
</evidence>
<gene>
    <name evidence="7" type="ORF">THTE_0836</name>
</gene>
<dbReference type="Gene3D" id="3.30.470.20">
    <property type="entry name" value="ATP-grasp fold, B domain"/>
    <property type="match status" value="1"/>
</dbReference>
<dbReference type="KEGG" id="ttf:THTE_0836"/>
<dbReference type="EMBL" id="CP018477">
    <property type="protein sequence ID" value="ASV73438.1"/>
    <property type="molecule type" value="Genomic_DNA"/>
</dbReference>
<protein>
    <submittedName>
        <fullName evidence="7">ATP-grasp enzyme-like protein</fullName>
    </submittedName>
</protein>
<dbReference type="InterPro" id="IPR052032">
    <property type="entry name" value="ATP-dep_AA_Ligase"/>
</dbReference>
<feature type="domain" description="ATP-grasp" evidence="6">
    <location>
        <begin position="127"/>
        <end position="298"/>
    </location>
</feature>